<dbReference type="SMART" id="SM00217">
    <property type="entry name" value="WAP"/>
    <property type="match status" value="1"/>
</dbReference>
<dbReference type="GO" id="GO:0001533">
    <property type="term" value="C:cornified envelope"/>
    <property type="evidence" value="ECO:0007669"/>
    <property type="project" value="Ensembl"/>
</dbReference>
<dbReference type="EMBL" id="DP000040">
    <property type="protein sequence ID" value="ABO52943.1"/>
    <property type="molecule type" value="Genomic_DNA"/>
</dbReference>
<reference evidence="8" key="1">
    <citation type="journal article" date="2007" name="Genome Res.">
        <title>Comparative sequence analyses reveal rapid and divergent evolutionary changes of the WFDC locus in the primate lineage.</title>
        <authorList>
            <consortium name="NISC comparative sequencing program"/>
            <person name="Hurle B."/>
            <person name="Swanson W."/>
            <person name="Green E.D."/>
        </authorList>
    </citation>
    <scope>NUCLEOTIDE SEQUENCE</scope>
</reference>
<dbReference type="EMBL" id="BR000708">
    <property type="protein sequence ID" value="FAA00663.1"/>
    <property type="molecule type" value="Genomic_DNA"/>
</dbReference>
<dbReference type="Proteomes" id="UP000005225">
    <property type="component" value="Unassembled WGS sequence"/>
</dbReference>
<evidence type="ECO:0000256" key="4">
    <source>
        <dbReference type="ARBA" id="ARBA00023157"/>
    </source>
</evidence>
<dbReference type="PANTHER" id="PTHR19441">
    <property type="entry name" value="WHEY ACDIC PROTEIN WAP"/>
    <property type="match status" value="1"/>
</dbReference>
<dbReference type="GO" id="GO:0004867">
    <property type="term" value="F:serine-type endopeptidase inhibitor activity"/>
    <property type="evidence" value="ECO:0007669"/>
    <property type="project" value="UniProtKB-KW"/>
</dbReference>
<dbReference type="GeneTree" id="ENSGT00530000064218"/>
<dbReference type="Gene3D" id="4.10.75.10">
    <property type="entry name" value="Elafin-like"/>
    <property type="match status" value="1"/>
</dbReference>
<feature type="region of interest" description="Disordered" evidence="5">
    <location>
        <begin position="29"/>
        <end position="73"/>
    </location>
</feature>
<name>A4K2Q8_OTOGA</name>
<evidence type="ECO:0000313" key="9">
    <source>
        <dbReference type="EMBL" id="FAA00663.1"/>
    </source>
</evidence>
<dbReference type="KEGG" id="oga:100960046"/>
<dbReference type="OrthoDB" id="5104187at2759"/>
<dbReference type="AlphaFoldDB" id="A4K2Q8"/>
<evidence type="ECO:0000256" key="3">
    <source>
        <dbReference type="ARBA" id="ARBA00022900"/>
    </source>
</evidence>
<evidence type="ECO:0000256" key="2">
    <source>
        <dbReference type="ARBA" id="ARBA00022729"/>
    </source>
</evidence>
<evidence type="ECO:0000259" key="7">
    <source>
        <dbReference type="PROSITE" id="PS51390"/>
    </source>
</evidence>
<dbReference type="Ensembl" id="ENSOGAT00000006669.1">
    <property type="protein sequence ID" value="ENSOGAP00000005964.1"/>
    <property type="gene ID" value="ENSOGAG00000006670.1"/>
</dbReference>
<evidence type="ECO:0000256" key="6">
    <source>
        <dbReference type="SAM" id="SignalP"/>
    </source>
</evidence>
<dbReference type="RefSeq" id="XP_003787678.1">
    <property type="nucleotide sequence ID" value="XM_003787630.1"/>
</dbReference>
<dbReference type="PROSITE" id="PS51390">
    <property type="entry name" value="WAP"/>
    <property type="match status" value="1"/>
</dbReference>
<dbReference type="eggNOG" id="ENOG502SZ79">
    <property type="taxonomic scope" value="Eukaryota"/>
</dbReference>
<evidence type="ECO:0000313" key="11">
    <source>
        <dbReference type="Proteomes" id="UP000005225"/>
    </source>
</evidence>
<dbReference type="InterPro" id="IPR050514">
    <property type="entry name" value="WAP_four-disulfide_core"/>
</dbReference>
<evidence type="ECO:0000256" key="5">
    <source>
        <dbReference type="SAM" id="MobiDB-lite"/>
    </source>
</evidence>
<gene>
    <name evidence="8 10" type="primary">PI3</name>
</gene>
<evidence type="ECO:0000313" key="8">
    <source>
        <dbReference type="EMBL" id="ABO52943.1"/>
    </source>
</evidence>
<evidence type="ECO:0000313" key="10">
    <source>
        <dbReference type="Ensembl" id="ENSOGAP00000005964.1"/>
    </source>
</evidence>
<dbReference type="HOGENOM" id="CLU_149429_0_0_1"/>
<reference evidence="10" key="4">
    <citation type="submission" date="2025-05" db="UniProtKB">
        <authorList>
            <consortium name="Ensembl"/>
        </authorList>
    </citation>
    <scope>IDENTIFICATION</scope>
</reference>
<dbReference type="EMBL" id="AAQR03050168">
    <property type="status" value="NOT_ANNOTATED_CDS"/>
    <property type="molecule type" value="Genomic_DNA"/>
</dbReference>
<keyword evidence="11" id="KW-1185">Reference proteome</keyword>
<accession>A4K2Q8</accession>
<keyword evidence="3" id="KW-0722">Serine protease inhibitor</keyword>
<keyword evidence="1" id="KW-0646">Protease inhibitor</keyword>
<organism evidence="8">
    <name type="scientific">Otolemur garnettii</name>
    <name type="common">Small-eared galago</name>
    <name type="synonym">Garnett's greater bushbaby</name>
    <dbReference type="NCBI Taxonomy" id="30611"/>
    <lineage>
        <taxon>Eukaryota</taxon>
        <taxon>Metazoa</taxon>
        <taxon>Chordata</taxon>
        <taxon>Craniata</taxon>
        <taxon>Vertebrata</taxon>
        <taxon>Euteleostomi</taxon>
        <taxon>Mammalia</taxon>
        <taxon>Eutheria</taxon>
        <taxon>Euarchontoglires</taxon>
        <taxon>Primates</taxon>
        <taxon>Strepsirrhini</taxon>
        <taxon>Lorisiformes</taxon>
        <taxon>Galagidae</taxon>
        <taxon>Otolemur</taxon>
    </lineage>
</organism>
<dbReference type="GO" id="GO:0005615">
    <property type="term" value="C:extracellular space"/>
    <property type="evidence" value="ECO:0007669"/>
    <property type="project" value="TreeGrafter"/>
</dbReference>
<keyword evidence="4" id="KW-1015">Disulfide bond</keyword>
<proteinExistence type="predicted"/>
<feature type="signal peptide" evidence="6">
    <location>
        <begin position="1"/>
        <end position="19"/>
    </location>
</feature>
<dbReference type="InterPro" id="IPR036645">
    <property type="entry name" value="Elafin-like_sf"/>
</dbReference>
<dbReference type="STRING" id="30611.ENSOGAP00000005964"/>
<dbReference type="GO" id="GO:0019731">
    <property type="term" value="P:antibacterial humoral response"/>
    <property type="evidence" value="ECO:0007669"/>
    <property type="project" value="TreeGrafter"/>
</dbReference>
<dbReference type="Pfam" id="PF00095">
    <property type="entry name" value="WAP"/>
    <property type="match status" value="1"/>
</dbReference>
<dbReference type="GeneID" id="100960046"/>
<dbReference type="OMA" id="QCAMLNP"/>
<evidence type="ECO:0000256" key="1">
    <source>
        <dbReference type="ARBA" id="ARBA00022690"/>
    </source>
</evidence>
<dbReference type="GO" id="GO:0030280">
    <property type="term" value="F:structural constituent of skin epidermis"/>
    <property type="evidence" value="ECO:0007669"/>
    <property type="project" value="Ensembl"/>
</dbReference>
<dbReference type="InterPro" id="IPR008197">
    <property type="entry name" value="WAP_dom"/>
</dbReference>
<feature type="domain" description="WAP" evidence="7">
    <location>
        <begin position="69"/>
        <end position="117"/>
    </location>
</feature>
<reference evidence="9" key="2">
    <citation type="journal article" date="2010" name="BMC Evol. Biol.">
        <title>Evolution of trappin genes in mammals.</title>
        <authorList>
            <person name="Kato A."/>
            <person name="Rooney A.P."/>
            <person name="Furutani Y."/>
            <person name="Hirose S."/>
        </authorList>
    </citation>
    <scope>NUCLEOTIDE SEQUENCE</scope>
</reference>
<dbReference type="SUPFAM" id="SSF57256">
    <property type="entry name" value="Elafin-like"/>
    <property type="match status" value="1"/>
</dbReference>
<reference evidence="11" key="3">
    <citation type="submission" date="2011-03" db="EMBL/GenBank/DDBJ databases">
        <title>Version 3 of the genome sequence of Otolemur garnettii (Bushbaby).</title>
        <authorList>
            <consortium name="The Broad Institute Genome Sequencing Platform"/>
            <person name="Di Palma F."/>
            <person name="Johnson J."/>
            <person name="Lander E.S."/>
            <person name="Lindblad-Toh K."/>
            <person name="Jaffe D.B."/>
            <person name="Gnerre S."/>
            <person name="MacCallum I."/>
            <person name="Przybylski D."/>
            <person name="Ribeiro F.J."/>
            <person name="Burton J.N."/>
            <person name="Walker B.J."/>
            <person name="Sharpe T."/>
            <person name="Hall G."/>
        </authorList>
    </citation>
    <scope>NUCLEOTIDE SEQUENCE [LARGE SCALE GENOMIC DNA]</scope>
</reference>
<dbReference type="PRINTS" id="PR00003">
    <property type="entry name" value="4DISULPHCORE"/>
</dbReference>
<dbReference type="PANTHER" id="PTHR19441:SF30">
    <property type="entry name" value="ELAFIN"/>
    <property type="match status" value="1"/>
</dbReference>
<dbReference type="FunFam" id="4.10.75.10:FF:000001">
    <property type="entry name" value="Anosmin 1"/>
    <property type="match status" value="1"/>
</dbReference>
<protein>
    <submittedName>
        <fullName evidence="8">Elafin preproprotein</fullName>
    </submittedName>
    <submittedName>
        <fullName evidence="10">Peptidase inhibitor 3</fullName>
    </submittedName>
    <submittedName>
        <fullName evidence="9">Trappin-2</fullName>
    </submittedName>
</protein>
<dbReference type="GO" id="GO:0045087">
    <property type="term" value="P:innate immune response"/>
    <property type="evidence" value="ECO:0007669"/>
    <property type="project" value="TreeGrafter"/>
</dbReference>
<dbReference type="CTD" id="5266"/>
<keyword evidence="2 6" id="KW-0732">Signal</keyword>
<sequence>MRTSSFLVLVVLFILGTLAVEAAVKGVSAKGQGTGKGRVPLKGQDPLKGQVSGKDVEPVKGKGPVRGPGSTKSGSCPNILIRCAMLNPPNHCLSDTQCPGTKKCCEGSCGKRCMDPQ</sequence>
<dbReference type="CDD" id="cd00199">
    <property type="entry name" value="WAP"/>
    <property type="match status" value="1"/>
</dbReference>
<feature type="chain" id="PRO_5014083726" evidence="6">
    <location>
        <begin position="20"/>
        <end position="117"/>
    </location>
</feature>